<evidence type="ECO:0000313" key="1">
    <source>
        <dbReference type="EMBL" id="KZN53003.1"/>
    </source>
</evidence>
<dbReference type="EMBL" id="AUXZ01000057">
    <property type="protein sequence ID" value="KZN53003.1"/>
    <property type="molecule type" value="Genomic_DNA"/>
</dbReference>
<reference evidence="1 2" key="1">
    <citation type="submission" date="2013-07" db="EMBL/GenBank/DDBJ databases">
        <title>Comparative Genomic and Metabolomic Analysis of Twelve Strains of Pseudoalteromonas luteoviolacea.</title>
        <authorList>
            <person name="Vynne N.G."/>
            <person name="Mansson M."/>
            <person name="Gram L."/>
        </authorList>
    </citation>
    <scope>NUCLEOTIDE SEQUENCE [LARGE SCALE GENOMIC DNA]</scope>
    <source>
        <strain evidence="1 2">H33</strain>
    </source>
</reference>
<organism evidence="1 2">
    <name type="scientific">Pseudoalteromonas luteoviolacea H33</name>
    <dbReference type="NCBI Taxonomy" id="1365251"/>
    <lineage>
        <taxon>Bacteria</taxon>
        <taxon>Pseudomonadati</taxon>
        <taxon>Pseudomonadota</taxon>
        <taxon>Gammaproteobacteria</taxon>
        <taxon>Alteromonadales</taxon>
        <taxon>Pseudoalteromonadaceae</taxon>
        <taxon>Pseudoalteromonas</taxon>
    </lineage>
</organism>
<dbReference type="Proteomes" id="UP000076503">
    <property type="component" value="Unassembled WGS sequence"/>
</dbReference>
<proteinExistence type="predicted"/>
<accession>A0A167FUI3</accession>
<dbReference type="AlphaFoldDB" id="A0A167FUI3"/>
<dbReference type="PATRIC" id="fig|1365251.3.peg.819"/>
<protein>
    <submittedName>
        <fullName evidence="1">Uncharacterized protein</fullName>
    </submittedName>
</protein>
<sequence>MNIKIKKKALKTLTKKQSLALEATPKIAAAGTHRTANVCWLSMHDDKVQCA</sequence>
<dbReference type="RefSeq" id="WP_155731803.1">
    <property type="nucleotide sequence ID" value="NZ_AUXZ01000057.1"/>
</dbReference>
<name>A0A167FUI3_9GAMM</name>
<gene>
    <name evidence="1" type="ORF">N476_09465</name>
</gene>
<evidence type="ECO:0000313" key="2">
    <source>
        <dbReference type="Proteomes" id="UP000076503"/>
    </source>
</evidence>
<comment type="caution">
    <text evidence="1">The sequence shown here is derived from an EMBL/GenBank/DDBJ whole genome shotgun (WGS) entry which is preliminary data.</text>
</comment>